<keyword evidence="3 12" id="KW-0235">DNA replication</keyword>
<evidence type="ECO:0000313" key="15">
    <source>
        <dbReference type="EMBL" id="UOO87831.1"/>
    </source>
</evidence>
<proteinExistence type="inferred from homology"/>
<keyword evidence="8 12" id="KW-0520">NAD</keyword>
<dbReference type="InterPro" id="IPR004150">
    <property type="entry name" value="NAD_DNA_ligase_OB"/>
</dbReference>
<dbReference type="Gene3D" id="2.40.50.140">
    <property type="entry name" value="Nucleic acid-binding proteins"/>
    <property type="match status" value="1"/>
</dbReference>
<feature type="binding site" evidence="12">
    <location>
        <position position="145"/>
    </location>
    <ligand>
        <name>NAD(+)</name>
        <dbReference type="ChEBI" id="CHEBI:57540"/>
    </ligand>
</feature>
<evidence type="ECO:0000256" key="5">
    <source>
        <dbReference type="ARBA" id="ARBA00022763"/>
    </source>
</evidence>
<dbReference type="Pfam" id="PF01653">
    <property type="entry name" value="DNA_ligase_aden"/>
    <property type="match status" value="1"/>
</dbReference>
<dbReference type="PANTHER" id="PTHR23389:SF9">
    <property type="entry name" value="DNA LIGASE"/>
    <property type="match status" value="1"/>
</dbReference>
<dbReference type="InterPro" id="IPR013839">
    <property type="entry name" value="DNAligase_adenylation"/>
</dbReference>
<dbReference type="NCBIfam" id="TIGR00575">
    <property type="entry name" value="dnlj"/>
    <property type="match status" value="1"/>
</dbReference>
<evidence type="ECO:0000256" key="4">
    <source>
        <dbReference type="ARBA" id="ARBA00022723"/>
    </source>
</evidence>
<feature type="binding site" evidence="12">
    <location>
        <position position="434"/>
    </location>
    <ligand>
        <name>Zn(2+)</name>
        <dbReference type="ChEBI" id="CHEBI:29105"/>
    </ligand>
</feature>
<dbReference type="NCBIfam" id="NF005932">
    <property type="entry name" value="PRK07956.1"/>
    <property type="match status" value="1"/>
</dbReference>
<comment type="function">
    <text evidence="1 12">DNA ligase that catalyzes the formation of phosphodiester linkages between 5'-phosphoryl and 3'-hydroxyl groups in double-stranded DNA using NAD as a coenzyme and as the energy source for the reaction. It is essential for DNA replication and repair of damaged DNA.</text>
</comment>
<evidence type="ECO:0000256" key="8">
    <source>
        <dbReference type="ARBA" id="ARBA00023027"/>
    </source>
</evidence>
<feature type="binding site" evidence="12">
    <location>
        <position position="437"/>
    </location>
    <ligand>
        <name>Zn(2+)</name>
        <dbReference type="ChEBI" id="CHEBI:29105"/>
    </ligand>
</feature>
<dbReference type="InterPro" id="IPR041663">
    <property type="entry name" value="DisA/LigA_HHH"/>
</dbReference>
<dbReference type="InterPro" id="IPR004149">
    <property type="entry name" value="Znf_DNAligase_C4"/>
</dbReference>
<dbReference type="SUPFAM" id="SSF52113">
    <property type="entry name" value="BRCT domain"/>
    <property type="match status" value="1"/>
</dbReference>
<feature type="binding site" evidence="12">
    <location>
        <begin position="34"/>
        <end position="38"/>
    </location>
    <ligand>
        <name>NAD(+)</name>
        <dbReference type="ChEBI" id="CHEBI:57540"/>
    </ligand>
</feature>
<evidence type="ECO:0000256" key="13">
    <source>
        <dbReference type="RuleBase" id="RU000618"/>
    </source>
</evidence>
<dbReference type="InterPro" id="IPR001679">
    <property type="entry name" value="DNA_ligase"/>
</dbReference>
<feature type="binding site" evidence="12">
    <location>
        <position position="182"/>
    </location>
    <ligand>
        <name>NAD(+)</name>
        <dbReference type="ChEBI" id="CHEBI:57540"/>
    </ligand>
</feature>
<dbReference type="Gene3D" id="6.20.10.30">
    <property type="match status" value="1"/>
</dbReference>
<evidence type="ECO:0000256" key="2">
    <source>
        <dbReference type="ARBA" id="ARBA00022598"/>
    </source>
</evidence>
<dbReference type="SMART" id="SM00532">
    <property type="entry name" value="LIGANc"/>
    <property type="match status" value="1"/>
</dbReference>
<dbReference type="SMART" id="SM00292">
    <property type="entry name" value="BRCT"/>
    <property type="match status" value="1"/>
</dbReference>
<dbReference type="EMBL" id="CP091511">
    <property type="protein sequence ID" value="UOO87831.1"/>
    <property type="molecule type" value="Genomic_DNA"/>
</dbReference>
<organism evidence="15 16">
    <name type="scientific">Vitreoscilla massiliensis</name>
    <dbReference type="NCBI Taxonomy" id="1689272"/>
    <lineage>
        <taxon>Bacteria</taxon>
        <taxon>Pseudomonadati</taxon>
        <taxon>Pseudomonadota</taxon>
        <taxon>Betaproteobacteria</taxon>
        <taxon>Neisseriales</taxon>
        <taxon>Neisseriaceae</taxon>
        <taxon>Vitreoscilla</taxon>
    </lineage>
</organism>
<dbReference type="SUPFAM" id="SSF50249">
    <property type="entry name" value="Nucleic acid-binding proteins"/>
    <property type="match status" value="1"/>
</dbReference>
<evidence type="ECO:0000256" key="11">
    <source>
        <dbReference type="ARBA" id="ARBA00034005"/>
    </source>
</evidence>
<accession>A0ABY4DXK5</accession>
<evidence type="ECO:0000256" key="3">
    <source>
        <dbReference type="ARBA" id="ARBA00022705"/>
    </source>
</evidence>
<dbReference type="GO" id="GO:0003911">
    <property type="term" value="F:DNA ligase (NAD+) activity"/>
    <property type="evidence" value="ECO:0007669"/>
    <property type="project" value="UniProtKB-EC"/>
</dbReference>
<dbReference type="Pfam" id="PF12826">
    <property type="entry name" value="HHH_2"/>
    <property type="match status" value="1"/>
</dbReference>
<gene>
    <name evidence="12 15" type="primary">ligA</name>
    <name evidence="15" type="ORF">LVJ82_10030</name>
</gene>
<name>A0ABY4DXK5_9NEIS</name>
<evidence type="ECO:0000259" key="14">
    <source>
        <dbReference type="PROSITE" id="PS50172"/>
    </source>
</evidence>
<keyword evidence="9 12" id="KW-0234">DNA repair</keyword>
<feature type="binding site" evidence="12">
    <location>
        <begin position="83"/>
        <end position="84"/>
    </location>
    <ligand>
        <name>NAD(+)</name>
        <dbReference type="ChEBI" id="CHEBI:57540"/>
    </ligand>
</feature>
<keyword evidence="2 12" id="KW-0436">Ligase</keyword>
<dbReference type="Gene3D" id="1.10.287.610">
    <property type="entry name" value="Helix hairpin bin"/>
    <property type="match status" value="1"/>
</dbReference>
<keyword evidence="4 12" id="KW-0479">Metal-binding</keyword>
<dbReference type="HAMAP" id="MF_01588">
    <property type="entry name" value="DNA_ligase_A"/>
    <property type="match status" value="1"/>
</dbReference>
<dbReference type="PANTHER" id="PTHR23389">
    <property type="entry name" value="CHROMOSOME TRANSMISSION FIDELITY FACTOR 18"/>
    <property type="match status" value="1"/>
</dbReference>
<dbReference type="RefSeq" id="WP_058356729.1">
    <property type="nucleotide sequence ID" value="NZ_CABKVG010000009.1"/>
</dbReference>
<comment type="cofactor">
    <cofactor evidence="12">
        <name>Mg(2+)</name>
        <dbReference type="ChEBI" id="CHEBI:18420"/>
    </cofactor>
    <cofactor evidence="12">
        <name>Mn(2+)</name>
        <dbReference type="ChEBI" id="CHEBI:29035"/>
    </cofactor>
</comment>
<comment type="similarity">
    <text evidence="12">Belongs to the NAD-dependent DNA ligase family. LigA subfamily.</text>
</comment>
<keyword evidence="5 12" id="KW-0227">DNA damage</keyword>
<keyword evidence="10 12" id="KW-0464">Manganese</keyword>
<dbReference type="Gene3D" id="3.40.50.10190">
    <property type="entry name" value="BRCT domain"/>
    <property type="match status" value="1"/>
</dbReference>
<feature type="binding site" evidence="12">
    <location>
        <position position="325"/>
    </location>
    <ligand>
        <name>NAD(+)</name>
        <dbReference type="ChEBI" id="CHEBI:57540"/>
    </ligand>
</feature>
<dbReference type="Gene3D" id="3.30.470.30">
    <property type="entry name" value="DNA ligase/mRNA capping enzyme"/>
    <property type="match status" value="1"/>
</dbReference>
<dbReference type="Proteomes" id="UP000832011">
    <property type="component" value="Chromosome"/>
</dbReference>
<feature type="binding site" evidence="12">
    <location>
        <position position="122"/>
    </location>
    <ligand>
        <name>NAD(+)</name>
        <dbReference type="ChEBI" id="CHEBI:57540"/>
    </ligand>
</feature>
<dbReference type="PROSITE" id="PS50172">
    <property type="entry name" value="BRCT"/>
    <property type="match status" value="1"/>
</dbReference>
<dbReference type="Pfam" id="PF03119">
    <property type="entry name" value="DNA_ligase_ZBD"/>
    <property type="match status" value="1"/>
</dbReference>
<dbReference type="InterPro" id="IPR012340">
    <property type="entry name" value="NA-bd_OB-fold"/>
</dbReference>
<reference evidence="15 16" key="1">
    <citation type="journal article" date="2022" name="Res Sq">
        <title>Evolution of multicellular longitudinally dividing oral cavity symbionts (Neisseriaceae).</title>
        <authorList>
            <person name="Nyongesa S."/>
            <person name="Weber P."/>
            <person name="Bernet E."/>
            <person name="Pullido F."/>
            <person name="Nieckarz M."/>
            <person name="Delaby M."/>
            <person name="Nieves C."/>
            <person name="Viehboeck T."/>
            <person name="Krause N."/>
            <person name="Rivera-Millot A."/>
            <person name="Nakamura A."/>
            <person name="Vischer N."/>
            <person name="VanNieuwenhze M."/>
            <person name="Brun Y."/>
            <person name="Cava F."/>
            <person name="Bulgheresi S."/>
            <person name="Veyrier F."/>
        </authorList>
    </citation>
    <scope>NUCLEOTIDE SEQUENCE [LARGE SCALE GENOMIC DNA]</scope>
    <source>
        <strain evidence="15 16">SN4</strain>
    </source>
</reference>
<evidence type="ECO:0000256" key="12">
    <source>
        <dbReference type="HAMAP-Rule" id="MF_01588"/>
    </source>
</evidence>
<sequence>MTDESIQQQMDELIHLLERYNREYYELDEPSVSDAEYDQAFRHLQQLEAQHPHLMRPVSPTQRVGGKALSQFDSVVHQVPMLSLNNAFSPVNVDGVYDHAEMLAFAERVRSGLGHDPEYFIEPKFDGLALSLVYENGVLLQAATRGDGTEGENVTNNVKTIRCIPLHLNTPNPPARLEVRGEVLMFKADFDALNERQAAEGGKAFANPRNAAAGSLRQLDAKVTAKRSLRFFAYSIAQLDETYAQATHGLELDLLASWGIPTPPRDCCLQSHDMAEINRFYEQMAIKRPELPFDIDGMVIKVNAIAEQNILGFVSRAPRFAIAHKFPAEEAPTLVEAIDVQIGRTGAVTPVARLVPVRVGGVTVTNATLHNEGEVQRKDVRVGDTVMVRRAGDVIPEVVRVVFDKRPVNENPGADLFTPATEAKYERYLLPTLCPVCGSDIVKEDGEAVARCSGGMACQAQRAQALIHFASRTAMDVEGLGTRQIEQLVDLDLVHEFADLYRLDIPTLQRLKQVDEDDTSTSSKRETPTKWAENILAGLDASKTPLLARFIYALGIRHVGERTAKTLAQYFGSLDLIRRVPAPLLACLPDIGEVVAASIDQYFAQAYQQQQLDDLLAVGIAPQENLAHAQLAQVLASQNWLTHLPDIRISAKKAEALSAEAISVEALMTEPVSDAAWLLWREQERHQQLLARIQAFLALCHTQTSSQTDLQAAVADMPVNEAIAGKTFVLTGTLSNKREEVQAWLEAAGGKVSGSVSKKTDYVVAGEAAGSKLAKAEALGVAVLNEQQILEMLGKG</sequence>
<evidence type="ECO:0000256" key="9">
    <source>
        <dbReference type="ARBA" id="ARBA00023204"/>
    </source>
</evidence>
<comment type="catalytic activity">
    <reaction evidence="11 12 13">
        <text>NAD(+) + (deoxyribonucleotide)n-3'-hydroxyl + 5'-phospho-(deoxyribonucleotide)m = (deoxyribonucleotide)n+m + AMP + beta-nicotinamide D-nucleotide.</text>
        <dbReference type="EC" id="6.5.1.2"/>
    </reaction>
</comment>
<dbReference type="CDD" id="cd17748">
    <property type="entry name" value="BRCT_DNA_ligase_like"/>
    <property type="match status" value="1"/>
</dbReference>
<dbReference type="InterPro" id="IPR033136">
    <property type="entry name" value="DNA_ligase_CS"/>
</dbReference>
<dbReference type="Pfam" id="PF00533">
    <property type="entry name" value="BRCT"/>
    <property type="match status" value="1"/>
</dbReference>
<dbReference type="SUPFAM" id="SSF47781">
    <property type="entry name" value="RuvA domain 2-like"/>
    <property type="match status" value="1"/>
</dbReference>
<dbReference type="InterPro" id="IPR010994">
    <property type="entry name" value="RuvA_2-like"/>
</dbReference>
<protein>
    <recommendedName>
        <fullName evidence="12 13">DNA ligase</fullName>
        <ecNumber evidence="12 13">6.5.1.2</ecNumber>
    </recommendedName>
    <alternativeName>
        <fullName evidence="12">Polydeoxyribonucleotide synthase [NAD(+)]</fullName>
    </alternativeName>
</protein>
<dbReference type="CDD" id="cd00114">
    <property type="entry name" value="LIGANc"/>
    <property type="match status" value="1"/>
</dbReference>
<feature type="domain" description="BRCT" evidence="14">
    <location>
        <begin position="718"/>
        <end position="796"/>
    </location>
</feature>
<evidence type="ECO:0000256" key="1">
    <source>
        <dbReference type="ARBA" id="ARBA00004067"/>
    </source>
</evidence>
<dbReference type="EC" id="6.5.1.2" evidence="12 13"/>
<keyword evidence="6 12" id="KW-0862">Zinc</keyword>
<dbReference type="PIRSF" id="PIRSF001604">
    <property type="entry name" value="LigA"/>
    <property type="match status" value="1"/>
</dbReference>
<evidence type="ECO:0000256" key="7">
    <source>
        <dbReference type="ARBA" id="ARBA00022842"/>
    </source>
</evidence>
<dbReference type="InterPro" id="IPR018239">
    <property type="entry name" value="DNA_ligase_AS"/>
</dbReference>
<feature type="binding site" evidence="12">
    <location>
        <position position="458"/>
    </location>
    <ligand>
        <name>Zn(2+)</name>
        <dbReference type="ChEBI" id="CHEBI:29105"/>
    </ligand>
</feature>
<dbReference type="InterPro" id="IPR013840">
    <property type="entry name" value="DNAligase_N"/>
</dbReference>
<dbReference type="SUPFAM" id="SSF56091">
    <property type="entry name" value="DNA ligase/mRNA capping enzyme, catalytic domain"/>
    <property type="match status" value="1"/>
</dbReference>
<dbReference type="Gene3D" id="1.10.150.20">
    <property type="entry name" value="5' to 3' exonuclease, C-terminal subdomain"/>
    <property type="match status" value="2"/>
</dbReference>
<dbReference type="InterPro" id="IPR001357">
    <property type="entry name" value="BRCT_dom"/>
</dbReference>
<evidence type="ECO:0000256" key="10">
    <source>
        <dbReference type="ARBA" id="ARBA00023211"/>
    </source>
</evidence>
<evidence type="ECO:0000313" key="16">
    <source>
        <dbReference type="Proteomes" id="UP000832011"/>
    </source>
</evidence>
<dbReference type="PROSITE" id="PS01056">
    <property type="entry name" value="DNA_LIGASE_N2"/>
    <property type="match status" value="1"/>
</dbReference>
<dbReference type="PROSITE" id="PS01055">
    <property type="entry name" value="DNA_LIGASE_N1"/>
    <property type="match status" value="1"/>
</dbReference>
<keyword evidence="7 12" id="KW-0460">Magnesium</keyword>
<dbReference type="Pfam" id="PF03120">
    <property type="entry name" value="OB_DNA_ligase"/>
    <property type="match status" value="1"/>
</dbReference>
<dbReference type="InterPro" id="IPR036420">
    <property type="entry name" value="BRCT_dom_sf"/>
</dbReference>
<feature type="active site" description="N6-AMP-lysine intermediate" evidence="12">
    <location>
        <position position="124"/>
    </location>
</feature>
<keyword evidence="16" id="KW-1185">Reference proteome</keyword>
<comment type="caution">
    <text evidence="12">Lacks conserved residue(s) required for the propagation of feature annotation.</text>
</comment>
<evidence type="ECO:0000256" key="6">
    <source>
        <dbReference type="ARBA" id="ARBA00022833"/>
    </source>
</evidence>
<feature type="binding site" evidence="12">
    <location>
        <position position="301"/>
    </location>
    <ligand>
        <name>NAD(+)</name>
        <dbReference type="ChEBI" id="CHEBI:57540"/>
    </ligand>
</feature>